<dbReference type="PANTHER" id="PTHR30258">
    <property type="entry name" value="TYPE II SECRETION SYSTEM PROTEIN GSPE-RELATED"/>
    <property type="match status" value="1"/>
</dbReference>
<dbReference type="InterPro" id="IPR001482">
    <property type="entry name" value="T2SS/T4SS_dom"/>
</dbReference>
<keyword evidence="5 16" id="KW-0813">Transport</keyword>
<feature type="domain" description="Bacterial type II secretion system protein E" evidence="18">
    <location>
        <begin position="338"/>
        <end position="352"/>
    </location>
</feature>
<dbReference type="GO" id="GO:0008564">
    <property type="term" value="F:protein-exporting ATPase activity"/>
    <property type="evidence" value="ECO:0007669"/>
    <property type="project" value="UniProtKB-EC"/>
</dbReference>
<feature type="region of interest" description="Disordered" evidence="17">
    <location>
        <begin position="1"/>
        <end position="22"/>
    </location>
</feature>
<dbReference type="KEGG" id="sdf:ACG33_08945"/>
<name>A0A127FCB4_STEDE</name>
<dbReference type="Pfam" id="PF22341">
    <property type="entry name" value="GSPE_N1E"/>
    <property type="match status" value="1"/>
</dbReference>
<reference evidence="19 20" key="1">
    <citation type="submission" date="2015-06" db="EMBL/GenBank/DDBJ databases">
        <title>A Comprehensive Approach to Explore the Metabolic and Phylogenetic Diversity of Bacterial Steroid Degradation in the Environment: Testosterone as an Example.</title>
        <authorList>
            <person name="Yang F.-C."/>
            <person name="Chen Y.-L."/>
            <person name="Yu C.-P."/>
            <person name="Tang S.-L."/>
            <person name="Wang P.-H."/>
            <person name="Ismail W."/>
            <person name="Wang C.-H."/>
            <person name="Yang C.-Y."/>
            <person name="Chiang Y.-R."/>
        </authorList>
    </citation>
    <scope>NUCLEOTIDE SEQUENCE [LARGE SCALE GENOMIC DNA]</scope>
    <source>
        <strain evidence="19 20">DSM 18526</strain>
    </source>
</reference>
<comment type="catalytic activity">
    <reaction evidence="15">
        <text>ATP + H2O + cellular proteinSide 1 = ADP + phosphate + cellular proteinSide 2.</text>
        <dbReference type="EC" id="7.4.2.8"/>
    </reaction>
</comment>
<evidence type="ECO:0000256" key="6">
    <source>
        <dbReference type="ARBA" id="ARBA00022475"/>
    </source>
</evidence>
<evidence type="ECO:0000256" key="12">
    <source>
        <dbReference type="ARBA" id="ARBA00022927"/>
    </source>
</evidence>
<evidence type="ECO:0000256" key="8">
    <source>
        <dbReference type="ARBA" id="ARBA00022723"/>
    </source>
</evidence>
<dbReference type="AlphaFoldDB" id="A0A127FCB4"/>
<dbReference type="SUPFAM" id="SSF52540">
    <property type="entry name" value="P-loop containing nucleoside triphosphate hydrolases"/>
    <property type="match status" value="1"/>
</dbReference>
<dbReference type="GO" id="GO:0015628">
    <property type="term" value="P:protein secretion by the type II secretion system"/>
    <property type="evidence" value="ECO:0007669"/>
    <property type="project" value="UniProtKB-UniRule"/>
</dbReference>
<dbReference type="Gene3D" id="3.30.300.160">
    <property type="entry name" value="Type II secretion system, protein E, N-terminal domain"/>
    <property type="match status" value="1"/>
</dbReference>
<evidence type="ECO:0000256" key="11">
    <source>
        <dbReference type="ARBA" id="ARBA00022840"/>
    </source>
</evidence>
<evidence type="ECO:0000256" key="17">
    <source>
        <dbReference type="SAM" id="MobiDB-lite"/>
    </source>
</evidence>
<sequence>MSAPADSVPPKPPMPAGSDPQDLLPARAAAGLMLSFAFCKRHGVLVQQAGAQAAEAVYRAGAHPASIAEVRRVLGLPLRLRRVDSDSFDRLLIQHYEDSTNVAKRMADDMDEDTDLAHLAQDLPEPSDLLESDDQAPIIKLINAILTQAVKDNASDIHIEPFENRLVVRFRVDGVLREMLQSRRAVAPLVVSRIKVMSKLDIAEKRLPQDGRISLRVAGRAVDVRVSTIPAGHGERVVLRLLDKQAGRLDLNSLGMDPRTQNLMDELIHKPHGIILVTGPTGSGKTTTLYAALERINDNTRNIMTVEDPIEYYIDGIGQTQVNTKVEMTFARGLRAILRQDPDVVMVGEIRDLETAHIAVQASLTGHLVLSTLHTNTAVGAVTRLRDMGVEPFLLSSSLIGVLAQRLVRVLNPATKAAYTAGEYERRLLNIPADAPPPTLYRPGNDGSLGFKGRTGIHELVLVDDAMRTMIHDGAGEQELERHARTLTPSIRDDGRHKILDGITTIDEILRVTRED</sequence>
<evidence type="ECO:0000256" key="5">
    <source>
        <dbReference type="ARBA" id="ARBA00022448"/>
    </source>
</evidence>
<dbReference type="EMBL" id="CP011971">
    <property type="protein sequence ID" value="AMN47218.1"/>
    <property type="molecule type" value="Genomic_DNA"/>
</dbReference>
<dbReference type="InterPro" id="IPR037257">
    <property type="entry name" value="T2SS_E_N_sf"/>
</dbReference>
<dbReference type="Gene3D" id="3.30.450.90">
    <property type="match status" value="1"/>
</dbReference>
<dbReference type="FunFam" id="3.40.50.300:FF:000398">
    <property type="entry name" value="Type IV pilus assembly ATPase PilB"/>
    <property type="match status" value="1"/>
</dbReference>
<evidence type="ECO:0000256" key="10">
    <source>
        <dbReference type="ARBA" id="ARBA00022833"/>
    </source>
</evidence>
<protein>
    <recommendedName>
        <fullName evidence="16">Type II secretion system protein E</fullName>
        <shortName evidence="16">T2SS protein E</shortName>
    </recommendedName>
    <alternativeName>
        <fullName evidence="16">Type II traffic warden ATPase</fullName>
    </alternativeName>
</protein>
<keyword evidence="10" id="KW-0862">Zinc</keyword>
<comment type="subcellular location">
    <subcellularLocation>
        <location evidence="3 16">Cell inner membrane</location>
    </subcellularLocation>
</comment>
<evidence type="ECO:0000256" key="4">
    <source>
        <dbReference type="ARBA" id="ARBA00006611"/>
    </source>
</evidence>
<organism evidence="19 20">
    <name type="scientific">Steroidobacter denitrificans</name>
    <dbReference type="NCBI Taxonomy" id="465721"/>
    <lineage>
        <taxon>Bacteria</taxon>
        <taxon>Pseudomonadati</taxon>
        <taxon>Pseudomonadota</taxon>
        <taxon>Gammaproteobacteria</taxon>
        <taxon>Steroidobacterales</taxon>
        <taxon>Steroidobacteraceae</taxon>
        <taxon>Steroidobacter</taxon>
    </lineage>
</organism>
<keyword evidence="6" id="KW-1003">Cell membrane</keyword>
<gene>
    <name evidence="19" type="ORF">ACG33_08945</name>
</gene>
<proteinExistence type="inferred from homology"/>
<dbReference type="SMART" id="SM00382">
    <property type="entry name" value="AAA"/>
    <property type="match status" value="1"/>
</dbReference>
<comment type="function">
    <text evidence="2 16">ATPase component of the type II secretion system required for the energy-dependent secretion of extracellular factors such as proteases and toxins from the periplasm. Acts as a molecular motor to provide the energy that is required for assembly of the pseudopilus and the extrusion of substrates generated in the cytoplasm.</text>
</comment>
<dbReference type="STRING" id="465721.ACG33_08945"/>
<keyword evidence="9 16" id="KW-0547">Nucleotide-binding</keyword>
<keyword evidence="14" id="KW-0472">Membrane</keyword>
<evidence type="ECO:0000256" key="7">
    <source>
        <dbReference type="ARBA" id="ARBA00022519"/>
    </source>
</evidence>
<dbReference type="GO" id="GO:0015627">
    <property type="term" value="C:type II protein secretion system complex"/>
    <property type="evidence" value="ECO:0007669"/>
    <property type="project" value="UniProtKB-UniRule"/>
</dbReference>
<keyword evidence="8" id="KW-0479">Metal-binding</keyword>
<dbReference type="GO" id="GO:0046872">
    <property type="term" value="F:metal ion binding"/>
    <property type="evidence" value="ECO:0007669"/>
    <property type="project" value="UniProtKB-KW"/>
</dbReference>
<dbReference type="NCBIfam" id="TIGR02533">
    <property type="entry name" value="type_II_gspE"/>
    <property type="match status" value="1"/>
</dbReference>
<dbReference type="GO" id="GO:0016887">
    <property type="term" value="F:ATP hydrolysis activity"/>
    <property type="evidence" value="ECO:0007669"/>
    <property type="project" value="TreeGrafter"/>
</dbReference>
<evidence type="ECO:0000256" key="9">
    <source>
        <dbReference type="ARBA" id="ARBA00022741"/>
    </source>
</evidence>
<evidence type="ECO:0000313" key="19">
    <source>
        <dbReference type="EMBL" id="AMN47218.1"/>
    </source>
</evidence>
<dbReference type="Pfam" id="PF00437">
    <property type="entry name" value="T2SSE"/>
    <property type="match status" value="1"/>
</dbReference>
<dbReference type="PANTHER" id="PTHR30258:SF27">
    <property type="entry name" value="BACTERIOPHAGE ADSORPTION PROTEIN B-RELATED"/>
    <property type="match status" value="1"/>
</dbReference>
<evidence type="ECO:0000256" key="1">
    <source>
        <dbReference type="ARBA" id="ARBA00001947"/>
    </source>
</evidence>
<evidence type="ECO:0000313" key="20">
    <source>
        <dbReference type="Proteomes" id="UP000070250"/>
    </source>
</evidence>
<dbReference type="GO" id="GO:0005524">
    <property type="term" value="F:ATP binding"/>
    <property type="evidence" value="ECO:0007669"/>
    <property type="project" value="UniProtKB-UniRule"/>
</dbReference>
<keyword evidence="13" id="KW-1278">Translocase</keyword>
<dbReference type="GO" id="GO:0005886">
    <property type="term" value="C:plasma membrane"/>
    <property type="evidence" value="ECO:0007669"/>
    <property type="project" value="UniProtKB-SubCell"/>
</dbReference>
<evidence type="ECO:0000259" key="18">
    <source>
        <dbReference type="PROSITE" id="PS00662"/>
    </source>
</evidence>
<comment type="cofactor">
    <cofactor evidence="1">
        <name>Zn(2+)</name>
        <dbReference type="ChEBI" id="CHEBI:29105"/>
    </cofactor>
</comment>
<dbReference type="FunFam" id="3.30.450.90:FF:000001">
    <property type="entry name" value="Type II secretion system ATPase GspE"/>
    <property type="match status" value="1"/>
</dbReference>
<evidence type="ECO:0000256" key="16">
    <source>
        <dbReference type="RuleBase" id="RU366070"/>
    </source>
</evidence>
<dbReference type="InterPro" id="IPR054757">
    <property type="entry name" value="GSPE_N1E"/>
</dbReference>
<evidence type="ECO:0000256" key="15">
    <source>
        <dbReference type="ARBA" id="ARBA00034006"/>
    </source>
</evidence>
<evidence type="ECO:0000256" key="13">
    <source>
        <dbReference type="ARBA" id="ARBA00022967"/>
    </source>
</evidence>
<accession>A0A127FCB4</accession>
<dbReference type="PATRIC" id="fig|465721.4.peg.1902"/>
<keyword evidence="11 16" id="KW-0067">ATP-binding</keyword>
<comment type="similarity">
    <text evidence="4 16">Belongs to the GSP E family.</text>
</comment>
<evidence type="ECO:0000256" key="2">
    <source>
        <dbReference type="ARBA" id="ARBA00003288"/>
    </source>
</evidence>
<dbReference type="CDD" id="cd01129">
    <property type="entry name" value="PulE-GspE-like"/>
    <property type="match status" value="1"/>
</dbReference>
<dbReference type="SUPFAM" id="SSF160246">
    <property type="entry name" value="EspE N-terminal domain-like"/>
    <property type="match status" value="1"/>
</dbReference>
<dbReference type="InterPro" id="IPR003593">
    <property type="entry name" value="AAA+_ATPase"/>
</dbReference>
<evidence type="ECO:0000256" key="3">
    <source>
        <dbReference type="ARBA" id="ARBA00004533"/>
    </source>
</evidence>
<evidence type="ECO:0000256" key="14">
    <source>
        <dbReference type="ARBA" id="ARBA00023136"/>
    </source>
</evidence>
<dbReference type="PROSITE" id="PS00662">
    <property type="entry name" value="T2SP_E"/>
    <property type="match status" value="1"/>
</dbReference>
<dbReference type="InterPro" id="IPR013369">
    <property type="entry name" value="T2SS_GspE"/>
</dbReference>
<keyword evidence="7" id="KW-0997">Cell inner membrane</keyword>
<dbReference type="Proteomes" id="UP000070250">
    <property type="component" value="Chromosome"/>
</dbReference>
<keyword evidence="12 16" id="KW-0653">Protein transport</keyword>
<keyword evidence="20" id="KW-1185">Reference proteome</keyword>
<dbReference type="InterPro" id="IPR027417">
    <property type="entry name" value="P-loop_NTPase"/>
</dbReference>
<dbReference type="Gene3D" id="3.40.50.300">
    <property type="entry name" value="P-loop containing nucleotide triphosphate hydrolases"/>
    <property type="match status" value="1"/>
</dbReference>